<dbReference type="Pfam" id="PF03625">
    <property type="entry name" value="DUF302"/>
    <property type="match status" value="1"/>
</dbReference>
<dbReference type="PIRSF" id="PIRSF021774">
    <property type="entry name" value="UCP021774"/>
    <property type="match status" value="1"/>
</dbReference>
<dbReference type="PANTHER" id="PTHR38342:SF1">
    <property type="entry name" value="SLR5037 PROTEIN"/>
    <property type="match status" value="1"/>
</dbReference>
<reference evidence="2" key="1">
    <citation type="submission" date="2010-04" db="EMBL/GenBank/DDBJ databases">
        <title>Complete sequence of Thiomonas intermedia K12.</title>
        <authorList>
            <consortium name="US DOE Joint Genome Institute"/>
            <person name="Lucas S."/>
            <person name="Copeland A."/>
            <person name="Lapidus A."/>
            <person name="Cheng J.-F."/>
            <person name="Bruce D."/>
            <person name="Goodwin L."/>
            <person name="Pitluck S."/>
            <person name="Davenport K."/>
            <person name="Detter J.C."/>
            <person name="Han C."/>
            <person name="Tapia R."/>
            <person name="Land M."/>
            <person name="Hauser L."/>
            <person name="Kyrpides N."/>
            <person name="Ovchinnikova G."/>
            <person name="Kerfeld C.A."/>
            <person name="Cannon G.C."/>
            <person name="Heinhorst S."/>
            <person name="Woyke T."/>
        </authorList>
    </citation>
    <scope>NUCLEOTIDE SEQUENCE [LARGE SCALE GENOMIC DNA]</scope>
    <source>
        <strain evidence="2">K12</strain>
    </source>
</reference>
<dbReference type="PANTHER" id="PTHR38342">
    <property type="entry name" value="SLR5037 PROTEIN"/>
    <property type="match status" value="1"/>
</dbReference>
<sequence length="134" mass="14326">MPSIVFSAQACCAFDDAITRTTEALKAQGFGIISDIDVSATLKAKLGVDRPPYRILGACAPGYAMKALDFDPHIGALLPCNVVVREDVANQQIVVDFMNPTSVLGLIDKPEVHAIAKEVCEKLMKVRDALAQPA</sequence>
<dbReference type="InterPro" id="IPR016796">
    <property type="entry name" value="UCP021774"/>
</dbReference>
<dbReference type="eggNOG" id="COG3439">
    <property type="taxonomic scope" value="Bacteria"/>
</dbReference>
<dbReference type="InterPro" id="IPR035923">
    <property type="entry name" value="TT1751-like_sf"/>
</dbReference>
<dbReference type="SUPFAM" id="SSF103247">
    <property type="entry name" value="TT1751-like"/>
    <property type="match status" value="1"/>
</dbReference>
<gene>
    <name evidence="2" type="ordered locus">Tint_0271</name>
</gene>
<name>D5X482_THIK1</name>
<dbReference type="HOGENOM" id="CLU_126998_1_1_4"/>
<dbReference type="CDD" id="cd14797">
    <property type="entry name" value="DUF302"/>
    <property type="match status" value="1"/>
</dbReference>
<evidence type="ECO:0000259" key="1">
    <source>
        <dbReference type="Pfam" id="PF03625"/>
    </source>
</evidence>
<protein>
    <recommendedName>
        <fullName evidence="1">DUF302 domain-containing protein</fullName>
    </recommendedName>
</protein>
<feature type="domain" description="DUF302" evidence="1">
    <location>
        <begin position="36"/>
        <end position="100"/>
    </location>
</feature>
<dbReference type="EMBL" id="CP002021">
    <property type="protein sequence ID" value="ADG29683.1"/>
    <property type="molecule type" value="Genomic_DNA"/>
</dbReference>
<dbReference type="BioCyc" id="TINT75379:TINT_RS01360-MONOMER"/>
<dbReference type="AlphaFoldDB" id="D5X482"/>
<organism evidence="2">
    <name type="scientific">Thiomonas intermedia (strain K12)</name>
    <name type="common">Thiobacillus intermedius</name>
    <dbReference type="NCBI Taxonomy" id="75379"/>
    <lineage>
        <taxon>Bacteria</taxon>
        <taxon>Pseudomonadati</taxon>
        <taxon>Pseudomonadota</taxon>
        <taxon>Betaproteobacteria</taxon>
        <taxon>Burkholderiales</taxon>
        <taxon>Thiomonas</taxon>
    </lineage>
</organism>
<accession>D5X482</accession>
<dbReference type="InterPro" id="IPR005180">
    <property type="entry name" value="DUF302"/>
</dbReference>
<proteinExistence type="predicted"/>
<dbReference type="Gene3D" id="3.30.310.70">
    <property type="entry name" value="TT1751-like domain"/>
    <property type="match status" value="1"/>
</dbReference>
<dbReference type="STRING" id="75379.Tint_0271"/>
<evidence type="ECO:0000313" key="2">
    <source>
        <dbReference type="EMBL" id="ADG29683.1"/>
    </source>
</evidence>
<dbReference type="KEGG" id="tin:Tint_0271"/>